<gene>
    <name evidence="2" type="ORF">AKJ17_12260</name>
</gene>
<dbReference type="Proteomes" id="UP000037515">
    <property type="component" value="Unassembled WGS sequence"/>
</dbReference>
<keyword evidence="3" id="KW-1185">Reference proteome</keyword>
<dbReference type="EMBL" id="LHPJ01000008">
    <property type="protein sequence ID" value="KOO03313.1"/>
    <property type="molecule type" value="Genomic_DNA"/>
</dbReference>
<evidence type="ECO:0000313" key="2">
    <source>
        <dbReference type="EMBL" id="KOO03313.1"/>
    </source>
</evidence>
<dbReference type="OrthoDB" id="5916363at2"/>
<dbReference type="PATRIC" id="fig|693.5.peg.2515"/>
<sequence length="161" mass="18560">MIGKKLTPLLALFPTFLFACELYSPDSANESILFHSPESVCFSLVDGIEYDAEKSNAEYAFTPQTSDYDADYWSDWVLKSETNPIVTQALASNYLGIGIWVPQELEKQLDYMETEDWILSHGLQFSLGFGQRNSGHPRMRLDYRWHETFDGDWMMLIELPL</sequence>
<protein>
    <recommendedName>
        <fullName evidence="4">Lipoprotein</fullName>
    </recommendedName>
</protein>
<accession>A0A0M0HNQ6</accession>
<dbReference type="RefSeq" id="WP_053396099.1">
    <property type="nucleotide sequence ID" value="NZ_LHPJ01000008.1"/>
</dbReference>
<organism evidence="2 3">
    <name type="scientific">Vibrio nereis</name>
    <dbReference type="NCBI Taxonomy" id="693"/>
    <lineage>
        <taxon>Bacteria</taxon>
        <taxon>Pseudomonadati</taxon>
        <taxon>Pseudomonadota</taxon>
        <taxon>Gammaproteobacteria</taxon>
        <taxon>Vibrionales</taxon>
        <taxon>Vibrionaceae</taxon>
        <taxon>Vibrio</taxon>
    </lineage>
</organism>
<evidence type="ECO:0008006" key="4">
    <source>
        <dbReference type="Google" id="ProtNLM"/>
    </source>
</evidence>
<evidence type="ECO:0000256" key="1">
    <source>
        <dbReference type="SAM" id="SignalP"/>
    </source>
</evidence>
<feature type="chain" id="PRO_5005600088" description="Lipoprotein" evidence="1">
    <location>
        <begin position="20"/>
        <end position="161"/>
    </location>
</feature>
<name>A0A0M0HNQ6_VIBNE</name>
<dbReference type="AlphaFoldDB" id="A0A0M0HNQ6"/>
<reference evidence="3" key="1">
    <citation type="submission" date="2015-08" db="EMBL/GenBank/DDBJ databases">
        <title>Vibrio galatheae sp. nov., a novel member of the Vibrionaceae family isolated from the Solomon Islands.</title>
        <authorList>
            <person name="Giubergia S."/>
            <person name="Machado H."/>
            <person name="Mateiu R.V."/>
            <person name="Gram L."/>
        </authorList>
    </citation>
    <scope>NUCLEOTIDE SEQUENCE [LARGE SCALE GENOMIC DNA]</scope>
    <source>
        <strain evidence="3">DSM 19584</strain>
    </source>
</reference>
<dbReference type="PROSITE" id="PS51257">
    <property type="entry name" value="PROKAR_LIPOPROTEIN"/>
    <property type="match status" value="1"/>
</dbReference>
<dbReference type="STRING" id="693.AKJ17_12260"/>
<proteinExistence type="predicted"/>
<keyword evidence="1" id="KW-0732">Signal</keyword>
<comment type="caution">
    <text evidence="2">The sequence shown here is derived from an EMBL/GenBank/DDBJ whole genome shotgun (WGS) entry which is preliminary data.</text>
</comment>
<feature type="signal peptide" evidence="1">
    <location>
        <begin position="1"/>
        <end position="19"/>
    </location>
</feature>
<evidence type="ECO:0000313" key="3">
    <source>
        <dbReference type="Proteomes" id="UP000037515"/>
    </source>
</evidence>